<evidence type="ECO:0000313" key="4">
    <source>
        <dbReference type="WBParaSite" id="ECPE_0001206101-mRNA-1"/>
    </source>
</evidence>
<keyword evidence="3" id="KW-1185">Reference proteome</keyword>
<gene>
    <name evidence="2" type="ORF">ECPE_LOCUS12026</name>
</gene>
<feature type="compositionally biased region" description="Basic and acidic residues" evidence="1">
    <location>
        <begin position="294"/>
        <end position="303"/>
    </location>
</feature>
<feature type="region of interest" description="Disordered" evidence="1">
    <location>
        <begin position="290"/>
        <end position="315"/>
    </location>
</feature>
<protein>
    <submittedName>
        <fullName evidence="4">Ras-GAP domain-containing protein</fullName>
    </submittedName>
</protein>
<feature type="compositionally biased region" description="Polar residues" evidence="1">
    <location>
        <begin position="406"/>
        <end position="415"/>
    </location>
</feature>
<evidence type="ECO:0000256" key="1">
    <source>
        <dbReference type="SAM" id="MobiDB-lite"/>
    </source>
</evidence>
<dbReference type="WBParaSite" id="ECPE_0001206101-mRNA-1">
    <property type="protein sequence ID" value="ECPE_0001206101-mRNA-1"/>
    <property type="gene ID" value="ECPE_0001206101"/>
</dbReference>
<dbReference type="EMBL" id="UZAN01051995">
    <property type="protein sequence ID" value="VDP89244.1"/>
    <property type="molecule type" value="Genomic_DNA"/>
</dbReference>
<reference evidence="4" key="1">
    <citation type="submission" date="2016-06" db="UniProtKB">
        <authorList>
            <consortium name="WormBaseParasite"/>
        </authorList>
    </citation>
    <scope>IDENTIFICATION</scope>
</reference>
<organism evidence="4">
    <name type="scientific">Echinostoma caproni</name>
    <dbReference type="NCBI Taxonomy" id="27848"/>
    <lineage>
        <taxon>Eukaryota</taxon>
        <taxon>Metazoa</taxon>
        <taxon>Spiralia</taxon>
        <taxon>Lophotrochozoa</taxon>
        <taxon>Platyhelminthes</taxon>
        <taxon>Trematoda</taxon>
        <taxon>Digenea</taxon>
        <taxon>Plagiorchiida</taxon>
        <taxon>Echinostomata</taxon>
        <taxon>Echinostomatoidea</taxon>
        <taxon>Echinostomatidae</taxon>
        <taxon>Echinostoma</taxon>
    </lineage>
</organism>
<proteinExistence type="predicted"/>
<reference evidence="2 3" key="2">
    <citation type="submission" date="2018-11" db="EMBL/GenBank/DDBJ databases">
        <authorList>
            <consortium name="Pathogen Informatics"/>
        </authorList>
    </citation>
    <scope>NUCLEOTIDE SEQUENCE [LARGE SCALE GENOMIC DNA]</scope>
    <source>
        <strain evidence="2 3">Egypt</strain>
    </source>
</reference>
<evidence type="ECO:0000313" key="2">
    <source>
        <dbReference type="EMBL" id="VDP89244.1"/>
    </source>
</evidence>
<sequence length="510" mass="57757">MQHISRLDFVHPSRQKMEISRRTVPRYRRTASIDSSLHGYRESRVPSDKCDSSQSRLNELSGSVCKLHRMPSTEEAQFHSALQHHSRVGNKPIPSTSLLLIENQHAPKLGSQHTQDSGYLSIDPSDCRSISSRGLNYSMSRQISQPFDELEESRIKMMELTEAQALESRKSTSVTTSLMGISATHDAQRASATARPISLQNNPGLVQSSLNHMSFSPPSAKKPRAQLDVNEPTQMRKRKYLHPKRQLPWTRSKSGPSIQRKKLHPFDELLPTPAIWTSYREGNVFQSRRSYHSRASEGPEVTKHQSTKSIQPDSNPYDYSSIALVSAPSTKVTHNPIHSPLPAETDQYDWPLYSSTASMKTGSAEDYLDAVPLMKSIGRRISWPPRRFIYRAPSSYKTTSRRNSEHSNSSATIIASRSSPIPSTTVYRLSVPPSQSKQEEQPTNNTESDIWSSVIAWGQAFPHKAVRFCMKMIHRSLPLVRNMTVSYDFGRFSIIIPNDIKKYLERKINM</sequence>
<evidence type="ECO:0000313" key="3">
    <source>
        <dbReference type="Proteomes" id="UP000272942"/>
    </source>
</evidence>
<dbReference type="AlphaFoldDB" id="A0A183AYJ1"/>
<name>A0A183AYJ1_9TREM</name>
<accession>A0A183AYJ1</accession>
<feature type="region of interest" description="Disordered" evidence="1">
    <location>
        <begin position="394"/>
        <end position="415"/>
    </location>
</feature>
<dbReference type="Proteomes" id="UP000272942">
    <property type="component" value="Unassembled WGS sequence"/>
</dbReference>